<evidence type="ECO:0000313" key="1">
    <source>
        <dbReference type="EMBL" id="QJA67633.1"/>
    </source>
</evidence>
<reference evidence="2" key="1">
    <citation type="submission" date="2020-03" db="EMBL/GenBank/DDBJ databases">
        <title>The deep terrestrial virosphere.</title>
        <authorList>
            <person name="Holmfeldt K."/>
            <person name="Nilsson E."/>
            <person name="Simone D."/>
            <person name="Lopez-Fernandez M."/>
            <person name="Wu X."/>
            <person name="de Brujin I."/>
            <person name="Lundin D."/>
            <person name="Andersson A."/>
            <person name="Bertilsson S."/>
            <person name="Dopson M."/>
        </authorList>
    </citation>
    <scope>NUCLEOTIDE SEQUENCE</scope>
    <source>
        <strain evidence="2">MM415A00192</strain>
        <strain evidence="1">MM415B00178</strain>
    </source>
</reference>
<sequence length="64" mass="7243">MDRRPYEMYLGDGLYADFDGYQILLSANDRVDGSGSTDQVALEPGVVNCFFNYVKYLREKGVPI</sequence>
<dbReference type="EMBL" id="MT141574">
    <property type="protein sequence ID" value="QJA67633.1"/>
    <property type="molecule type" value="Genomic_DNA"/>
</dbReference>
<organism evidence="2">
    <name type="scientific">viral metagenome</name>
    <dbReference type="NCBI Taxonomy" id="1070528"/>
    <lineage>
        <taxon>unclassified sequences</taxon>
        <taxon>metagenomes</taxon>
        <taxon>organismal metagenomes</taxon>
    </lineage>
</organism>
<accession>A0A6M3KSZ0</accession>
<gene>
    <name evidence="2" type="ORF">MM415A00192_0007</name>
    <name evidence="1" type="ORF">MM415B00178_0015</name>
</gene>
<proteinExistence type="predicted"/>
<evidence type="ECO:0000313" key="2">
    <source>
        <dbReference type="EMBL" id="QJA84398.1"/>
    </source>
</evidence>
<dbReference type="EMBL" id="MT142529">
    <property type="protein sequence ID" value="QJA84398.1"/>
    <property type="molecule type" value="Genomic_DNA"/>
</dbReference>
<protein>
    <submittedName>
        <fullName evidence="2">Uncharacterized protein</fullName>
    </submittedName>
</protein>
<name>A0A6M3KSZ0_9ZZZZ</name>
<dbReference type="AlphaFoldDB" id="A0A6M3KSZ0"/>